<proteinExistence type="predicted"/>
<dbReference type="Gene3D" id="3.40.50.620">
    <property type="entry name" value="HUPs"/>
    <property type="match status" value="1"/>
</dbReference>
<feature type="domain" description="DUF218" evidence="1">
    <location>
        <begin position="36"/>
        <end position="157"/>
    </location>
</feature>
<dbReference type="OrthoDB" id="9782395at2"/>
<dbReference type="InterPro" id="IPR003848">
    <property type="entry name" value="DUF218"/>
</dbReference>
<dbReference type="PANTHER" id="PTHR30336">
    <property type="entry name" value="INNER MEMBRANE PROTEIN, PROBABLE PERMEASE"/>
    <property type="match status" value="1"/>
</dbReference>
<name>A0A1I3N2V9_9BURK</name>
<accession>A0A1I3N2V9</accession>
<sequence length="188" mass="20464">MPTRIRRALGIVVCLWLLGGIVLASAGLLTHAQPADVGVVLGNAVQRDGTPSPRLAARLDTALQCYQQSQCGLLFVSGGIDPSGTNEALAMRAYLVGHGVPPDKIVVDSTGGDTWSTARHASAFMRSRGLFSAVVVTQYFHLPRTTLALKRFGVRDVSGTYPRFWELRDIYSVAREVPAYFWYSIRPS</sequence>
<evidence type="ECO:0000259" key="1">
    <source>
        <dbReference type="Pfam" id="PF02698"/>
    </source>
</evidence>
<protein>
    <submittedName>
        <fullName evidence="2">Protein SanA, affects membrane permeability for vancomycin</fullName>
    </submittedName>
</protein>
<dbReference type="RefSeq" id="WP_091013586.1">
    <property type="nucleotide sequence ID" value="NZ_CP041745.1"/>
</dbReference>
<dbReference type="EMBL" id="FOQU01000005">
    <property type="protein sequence ID" value="SFJ03531.1"/>
    <property type="molecule type" value="Genomic_DNA"/>
</dbReference>
<dbReference type="PANTHER" id="PTHR30336:SF20">
    <property type="entry name" value="DUF218 DOMAIN-CONTAINING PROTEIN"/>
    <property type="match status" value="1"/>
</dbReference>
<dbReference type="Pfam" id="PF02698">
    <property type="entry name" value="DUF218"/>
    <property type="match status" value="1"/>
</dbReference>
<evidence type="ECO:0000313" key="2">
    <source>
        <dbReference type="EMBL" id="SFJ03531.1"/>
    </source>
</evidence>
<reference evidence="2 3" key="1">
    <citation type="submission" date="2016-10" db="EMBL/GenBank/DDBJ databases">
        <authorList>
            <person name="de Groot N.N."/>
        </authorList>
    </citation>
    <scope>NUCLEOTIDE SEQUENCE [LARGE SCALE GENOMIC DNA]</scope>
    <source>
        <strain evidence="2 3">LMG 23650</strain>
    </source>
</reference>
<gene>
    <name evidence="2" type="ORF">SAMN05192543_105217</name>
</gene>
<dbReference type="InterPro" id="IPR014729">
    <property type="entry name" value="Rossmann-like_a/b/a_fold"/>
</dbReference>
<dbReference type="GO" id="GO:0005886">
    <property type="term" value="C:plasma membrane"/>
    <property type="evidence" value="ECO:0007669"/>
    <property type="project" value="TreeGrafter"/>
</dbReference>
<dbReference type="Proteomes" id="UP000199548">
    <property type="component" value="Unassembled WGS sequence"/>
</dbReference>
<keyword evidence="3" id="KW-1185">Reference proteome</keyword>
<evidence type="ECO:0000313" key="3">
    <source>
        <dbReference type="Proteomes" id="UP000199548"/>
    </source>
</evidence>
<organism evidence="2 3">
    <name type="scientific">Paraburkholderia megapolitana</name>
    <dbReference type="NCBI Taxonomy" id="420953"/>
    <lineage>
        <taxon>Bacteria</taxon>
        <taxon>Pseudomonadati</taxon>
        <taxon>Pseudomonadota</taxon>
        <taxon>Betaproteobacteria</taxon>
        <taxon>Burkholderiales</taxon>
        <taxon>Burkholderiaceae</taxon>
        <taxon>Paraburkholderia</taxon>
    </lineage>
</organism>
<dbReference type="CDD" id="cd06259">
    <property type="entry name" value="YdcF-like"/>
    <property type="match status" value="1"/>
</dbReference>
<dbReference type="InterPro" id="IPR051599">
    <property type="entry name" value="Cell_Envelope_Assoc"/>
</dbReference>
<dbReference type="AlphaFoldDB" id="A0A1I3N2V9"/>